<dbReference type="Gene3D" id="2.30.180.10">
    <property type="entry name" value="FAS1 domain"/>
    <property type="match status" value="2"/>
</dbReference>
<feature type="domain" description="FAS1" evidence="1">
    <location>
        <begin position="43"/>
        <end position="214"/>
    </location>
</feature>
<evidence type="ECO:0000313" key="3">
    <source>
        <dbReference type="Proteomes" id="UP000823865"/>
    </source>
</evidence>
<name>A0A9E2L5U6_9BACT</name>
<gene>
    <name evidence="2" type="ORF">H9789_00515</name>
</gene>
<dbReference type="Proteomes" id="UP000823865">
    <property type="component" value="Unassembled WGS sequence"/>
</dbReference>
<reference evidence="2" key="2">
    <citation type="submission" date="2021-04" db="EMBL/GenBank/DDBJ databases">
        <authorList>
            <person name="Gilroy R."/>
        </authorList>
    </citation>
    <scope>NUCLEOTIDE SEQUENCE</scope>
    <source>
        <strain evidence="2">G3-2149</strain>
    </source>
</reference>
<dbReference type="AlphaFoldDB" id="A0A9E2L5U6"/>
<sequence>MKAFENIKHKWAKLLMISSAGLLVFSACKEEIDTANRFTFTGETVASFLQKNDTLFGQYTELLKNVKQSSKTQSTIATLLSITTNNYTCFAPTNQAINDFLDSAYTKGVFPSNDFLVFLDSVKADKEIADSLAEVIVLNSIISHGNDVGGLEAENFPDDNGTFPLPNLKDRYLTANKETPVGGQTEYYILEDVKVVYKNLKVENGYIHGVNKVVSPATEGVSEIFAGVKNMTLFDQLLQKTGWSDSVSAAHALDQAYDELYLSTDLESEMPANIAAGQSKSTAYVPEHRKYGFTIFAETDEALNNILGLSSPDELIQKLSDHLYGLWGNGQMEGVTFGTSDEDLRKPDNAINQFVAYHILPVALPSNQLVYHYNEKDYDRKTGRLTIPVFEYYETMSMAGGPRRLLKIYQSRESGGVRLNRKPIMDPKTYEEMGTDVEGILVGGQQGLGAVISAVNGYVYPIDELLVYTNEKTARKVLKERIRFDCASLVPELINLGYRRPSAKIKGSKDNIYFPRDFKTKNIQRSQYTYFSYLSGVNADWSNYQGDELTFRGNYDITVKLPPVPYAGTYEIRLAISGNTMRGMCQVYFGAEGETLTPVDIPIDLRMKENYSSPETVGLAELNVGWEQETDDQEYNDRVNKALRNKKWMKGPRYYRAQLKTSAGNMAYNLPTVVRKILTEEYMEPNQTYYIRFKSVLENANTDFYFDYMEMVPSEIYNNSQVLEDEW</sequence>
<dbReference type="EMBL" id="JAHLFU010000014">
    <property type="protein sequence ID" value="MBU3852313.1"/>
    <property type="molecule type" value="Genomic_DNA"/>
</dbReference>
<proteinExistence type="predicted"/>
<dbReference type="PROSITE" id="PS50213">
    <property type="entry name" value="FAS1"/>
    <property type="match status" value="2"/>
</dbReference>
<dbReference type="SUPFAM" id="SSF82153">
    <property type="entry name" value="FAS1 domain"/>
    <property type="match status" value="2"/>
</dbReference>
<organism evidence="2 3">
    <name type="scientific">Candidatus Paraprevotella stercoravium</name>
    <dbReference type="NCBI Taxonomy" id="2838725"/>
    <lineage>
        <taxon>Bacteria</taxon>
        <taxon>Pseudomonadati</taxon>
        <taxon>Bacteroidota</taxon>
        <taxon>Bacteroidia</taxon>
        <taxon>Bacteroidales</taxon>
        <taxon>Prevotellaceae</taxon>
        <taxon>Paraprevotella</taxon>
    </lineage>
</organism>
<dbReference type="InterPro" id="IPR036378">
    <property type="entry name" value="FAS1_dom_sf"/>
</dbReference>
<dbReference type="PROSITE" id="PS51257">
    <property type="entry name" value="PROKAR_LIPOPROTEIN"/>
    <property type="match status" value="1"/>
</dbReference>
<protein>
    <submittedName>
        <fullName evidence="2">Fasciclin domain-containing protein</fullName>
    </submittedName>
</protein>
<dbReference type="InterPro" id="IPR000782">
    <property type="entry name" value="FAS1_domain"/>
</dbReference>
<evidence type="ECO:0000259" key="1">
    <source>
        <dbReference type="PROSITE" id="PS50213"/>
    </source>
</evidence>
<dbReference type="InterPro" id="IPR050904">
    <property type="entry name" value="Adhesion/Biosynth-related"/>
</dbReference>
<reference evidence="2" key="1">
    <citation type="journal article" date="2021" name="PeerJ">
        <title>Extensive microbial diversity within the chicken gut microbiome revealed by metagenomics and culture.</title>
        <authorList>
            <person name="Gilroy R."/>
            <person name="Ravi A."/>
            <person name="Getino M."/>
            <person name="Pursley I."/>
            <person name="Horton D.L."/>
            <person name="Alikhan N.F."/>
            <person name="Baker D."/>
            <person name="Gharbi K."/>
            <person name="Hall N."/>
            <person name="Watson M."/>
            <person name="Adriaenssens E.M."/>
            <person name="Foster-Nyarko E."/>
            <person name="Jarju S."/>
            <person name="Secka A."/>
            <person name="Antonio M."/>
            <person name="Oren A."/>
            <person name="Chaudhuri R.R."/>
            <person name="La Ragione R."/>
            <person name="Hildebrand F."/>
            <person name="Pallen M.J."/>
        </authorList>
    </citation>
    <scope>NUCLEOTIDE SEQUENCE</scope>
    <source>
        <strain evidence="2">G3-2149</strain>
    </source>
</reference>
<feature type="domain" description="FAS1" evidence="1">
    <location>
        <begin position="218"/>
        <end position="466"/>
    </location>
</feature>
<comment type="caution">
    <text evidence="2">The sequence shown here is derived from an EMBL/GenBank/DDBJ whole genome shotgun (WGS) entry which is preliminary data.</text>
</comment>
<dbReference type="PANTHER" id="PTHR10900:SF77">
    <property type="entry name" value="FI19380P1"/>
    <property type="match status" value="1"/>
</dbReference>
<accession>A0A9E2L5U6</accession>
<evidence type="ECO:0000313" key="2">
    <source>
        <dbReference type="EMBL" id="MBU3852313.1"/>
    </source>
</evidence>
<dbReference type="PANTHER" id="PTHR10900">
    <property type="entry name" value="PERIOSTIN-RELATED"/>
    <property type="match status" value="1"/>
</dbReference>